<keyword evidence="6" id="KW-1278">Translocase</keyword>
<evidence type="ECO:0000256" key="5">
    <source>
        <dbReference type="ARBA" id="ARBA00022840"/>
    </source>
</evidence>
<dbReference type="OrthoDB" id="9802264at2"/>
<dbReference type="InterPro" id="IPR003439">
    <property type="entry name" value="ABC_transporter-like_ATP-bd"/>
</dbReference>
<dbReference type="InterPro" id="IPR012693">
    <property type="entry name" value="ABC_transpr_PhnC"/>
</dbReference>
<reference evidence="10 11" key="1">
    <citation type="submission" date="2018-01" db="EMBL/GenBank/DDBJ databases">
        <title>Halomonas endophytica sp. nov., isolated from storage liquid in the stems of Populus euphratica.</title>
        <authorList>
            <person name="Chen C."/>
        </authorList>
    </citation>
    <scope>NUCLEOTIDE SEQUENCE [LARGE SCALE GENOMIC DNA]</scope>
    <source>
        <strain evidence="10 11">BZ-SZ-XJ27</strain>
    </source>
</reference>
<dbReference type="Pfam" id="PF00005">
    <property type="entry name" value="ABC_tran"/>
    <property type="match status" value="1"/>
</dbReference>
<keyword evidence="11" id="KW-1185">Reference proteome</keyword>
<feature type="compositionally biased region" description="Basic and acidic residues" evidence="8">
    <location>
        <begin position="261"/>
        <end position="285"/>
    </location>
</feature>
<dbReference type="InterPro" id="IPR017871">
    <property type="entry name" value="ABC_transporter-like_CS"/>
</dbReference>
<keyword evidence="3" id="KW-1003">Cell membrane</keyword>
<dbReference type="CDD" id="cd03256">
    <property type="entry name" value="ABC_PhnC_transporter"/>
    <property type="match status" value="1"/>
</dbReference>
<feature type="domain" description="ABC transporter" evidence="9">
    <location>
        <begin position="2"/>
        <end position="246"/>
    </location>
</feature>
<dbReference type="SUPFAM" id="SSF52540">
    <property type="entry name" value="P-loop containing nucleoside triphosphate hydrolases"/>
    <property type="match status" value="1"/>
</dbReference>
<evidence type="ECO:0000256" key="1">
    <source>
        <dbReference type="ARBA" id="ARBA00004417"/>
    </source>
</evidence>
<feature type="region of interest" description="Disordered" evidence="8">
    <location>
        <begin position="244"/>
        <end position="285"/>
    </location>
</feature>
<dbReference type="Proteomes" id="UP000235547">
    <property type="component" value="Unassembled WGS sequence"/>
</dbReference>
<comment type="subcellular location">
    <subcellularLocation>
        <location evidence="1">Cell inner membrane</location>
        <topology evidence="1">Peripheral membrane protein</topology>
    </subcellularLocation>
</comment>
<name>A0A2N7UNY3_9GAMM</name>
<evidence type="ECO:0000256" key="2">
    <source>
        <dbReference type="ARBA" id="ARBA00022448"/>
    </source>
</evidence>
<dbReference type="GO" id="GO:0005886">
    <property type="term" value="C:plasma membrane"/>
    <property type="evidence" value="ECO:0007669"/>
    <property type="project" value="UniProtKB-SubCell"/>
</dbReference>
<organism evidence="10 11">
    <name type="scientific">Halomonas urumqiensis</name>
    <dbReference type="NCBI Taxonomy" id="1684789"/>
    <lineage>
        <taxon>Bacteria</taxon>
        <taxon>Pseudomonadati</taxon>
        <taxon>Pseudomonadota</taxon>
        <taxon>Gammaproteobacteria</taxon>
        <taxon>Oceanospirillales</taxon>
        <taxon>Halomonadaceae</taxon>
        <taxon>Halomonas</taxon>
    </lineage>
</organism>
<keyword evidence="7" id="KW-0472">Membrane</keyword>
<dbReference type="GO" id="GO:0016887">
    <property type="term" value="F:ATP hydrolysis activity"/>
    <property type="evidence" value="ECO:0007669"/>
    <property type="project" value="InterPro"/>
</dbReference>
<comment type="caution">
    <text evidence="10">The sequence shown here is derived from an EMBL/GenBank/DDBJ whole genome shotgun (WGS) entry which is preliminary data.</text>
</comment>
<keyword evidence="5 10" id="KW-0067">ATP-binding</keyword>
<dbReference type="SMART" id="SM00382">
    <property type="entry name" value="AAA"/>
    <property type="match status" value="1"/>
</dbReference>
<evidence type="ECO:0000259" key="9">
    <source>
        <dbReference type="PROSITE" id="PS50893"/>
    </source>
</evidence>
<dbReference type="InterPro" id="IPR003593">
    <property type="entry name" value="AAA+_ATPase"/>
</dbReference>
<dbReference type="GO" id="GO:0005524">
    <property type="term" value="F:ATP binding"/>
    <property type="evidence" value="ECO:0007669"/>
    <property type="project" value="UniProtKB-KW"/>
</dbReference>
<accession>A0A2N7UNY3</accession>
<evidence type="ECO:0000256" key="4">
    <source>
        <dbReference type="ARBA" id="ARBA00022741"/>
    </source>
</evidence>
<dbReference type="InterPro" id="IPR027417">
    <property type="entry name" value="P-loop_NTPase"/>
</dbReference>
<dbReference type="InterPro" id="IPR050086">
    <property type="entry name" value="MetN_ABC_transporter-like"/>
</dbReference>
<dbReference type="Gene3D" id="3.40.50.300">
    <property type="entry name" value="P-loop containing nucleotide triphosphate hydrolases"/>
    <property type="match status" value="1"/>
</dbReference>
<protein>
    <submittedName>
        <fullName evidence="10">Phosphonate ABC transporter ATP-binding protein</fullName>
    </submittedName>
</protein>
<sequence>MLEISKLVKRYGHDEAVLKGLDLVVEDNSVVAIVGASGAGKSTMLRCINRLVEPSSGSIRLNGNELVNLRGAALRRARRKIGMVFQGFNLIDRLTVMENVLAGRLGYVSLYQAISRRYPQADIERAFQLMERVGIAQYANKRADELSGGERQRVGVVRALMQEPELLLADEPTASLDPRTSEQIMMLLQSLASELSLPVLINIHNVAQAKTYTERIVGLRHGKMIFDGKPAEFDKDALDAIYGGIEAPDETVSDPQATEQQTDKQHADKPRQRDKGLDEVKHDQA</sequence>
<evidence type="ECO:0000256" key="7">
    <source>
        <dbReference type="ARBA" id="ARBA00023136"/>
    </source>
</evidence>
<evidence type="ECO:0000256" key="3">
    <source>
        <dbReference type="ARBA" id="ARBA00022475"/>
    </source>
</evidence>
<evidence type="ECO:0000256" key="6">
    <source>
        <dbReference type="ARBA" id="ARBA00022967"/>
    </source>
</evidence>
<dbReference type="PROSITE" id="PS50893">
    <property type="entry name" value="ABC_TRANSPORTER_2"/>
    <property type="match status" value="1"/>
</dbReference>
<dbReference type="PANTHER" id="PTHR43166">
    <property type="entry name" value="AMINO ACID IMPORT ATP-BINDING PROTEIN"/>
    <property type="match status" value="1"/>
</dbReference>
<keyword evidence="2" id="KW-0813">Transport</keyword>
<evidence type="ECO:0000313" key="10">
    <source>
        <dbReference type="EMBL" id="PMR82102.1"/>
    </source>
</evidence>
<dbReference type="EMBL" id="PNRG01000005">
    <property type="protein sequence ID" value="PMR82102.1"/>
    <property type="molecule type" value="Genomic_DNA"/>
</dbReference>
<keyword evidence="4" id="KW-0547">Nucleotide-binding</keyword>
<evidence type="ECO:0000256" key="8">
    <source>
        <dbReference type="SAM" id="MobiDB-lite"/>
    </source>
</evidence>
<dbReference type="PANTHER" id="PTHR43166:SF6">
    <property type="entry name" value="PHOSPHONATES IMPORT ATP-BINDING PROTEIN PHNC"/>
    <property type="match status" value="1"/>
</dbReference>
<gene>
    <name evidence="10" type="primary">phnC</name>
    <name evidence="10" type="ORF">C1H70_02560</name>
</gene>
<dbReference type="AlphaFoldDB" id="A0A2N7UNY3"/>
<dbReference type="NCBIfam" id="TIGR02315">
    <property type="entry name" value="ABC_phnC"/>
    <property type="match status" value="1"/>
</dbReference>
<proteinExistence type="predicted"/>
<dbReference type="GO" id="GO:0015416">
    <property type="term" value="F:ABC-type phosphonate transporter activity"/>
    <property type="evidence" value="ECO:0007669"/>
    <property type="project" value="InterPro"/>
</dbReference>
<dbReference type="PROSITE" id="PS00211">
    <property type="entry name" value="ABC_TRANSPORTER_1"/>
    <property type="match status" value="1"/>
</dbReference>
<evidence type="ECO:0000313" key="11">
    <source>
        <dbReference type="Proteomes" id="UP000235547"/>
    </source>
</evidence>
<dbReference type="RefSeq" id="WP_102586772.1">
    <property type="nucleotide sequence ID" value="NZ_BNAE01000002.1"/>
</dbReference>